<dbReference type="EMBL" id="JAADYS010003418">
    <property type="protein sequence ID" value="KAF4447449.1"/>
    <property type="molecule type" value="Genomic_DNA"/>
</dbReference>
<evidence type="ECO:0000313" key="3">
    <source>
        <dbReference type="EMBL" id="KAF4447449.1"/>
    </source>
</evidence>
<dbReference type="InterPro" id="IPR013094">
    <property type="entry name" value="AB_hydrolase_3"/>
</dbReference>
<sequence length="276" mass="29877">MPFTLDPEFAAAFKAANGSGPSSPSPVGDVKTRRDGFAANLTPLLVTQFPRLPAVSFKDFYTTSADGHQVLLRWHFKPGRNPGSAFLYIHGGGLIRGDIAAFDGLVDEYVEKSGVPYLSVEYRLAPEHRYPKALEDVYAGLTCLHANASELSVNSNRIGIHGESAGGGLAAALAIYAREKQGPSITKQILIYPMLDDRIITPDVLIKPYLVWSGADNETGWDAYLGDKRGTVDVPATAAAARLRDPAGLPPLYAEVGELDLFRDQIVDYVQKFLKA</sequence>
<dbReference type="InterPro" id="IPR050300">
    <property type="entry name" value="GDXG_lipolytic_enzyme"/>
</dbReference>
<dbReference type="OrthoDB" id="408631at2759"/>
<proteinExistence type="predicted"/>
<organism evidence="3 4">
    <name type="scientific">Fusarium albosuccineum</name>
    <dbReference type="NCBI Taxonomy" id="1237068"/>
    <lineage>
        <taxon>Eukaryota</taxon>
        <taxon>Fungi</taxon>
        <taxon>Dikarya</taxon>
        <taxon>Ascomycota</taxon>
        <taxon>Pezizomycotina</taxon>
        <taxon>Sordariomycetes</taxon>
        <taxon>Hypocreomycetidae</taxon>
        <taxon>Hypocreales</taxon>
        <taxon>Nectriaceae</taxon>
        <taxon>Fusarium</taxon>
        <taxon>Fusarium decemcellulare species complex</taxon>
    </lineage>
</organism>
<dbReference type="GO" id="GO:0016787">
    <property type="term" value="F:hydrolase activity"/>
    <property type="evidence" value="ECO:0007669"/>
    <property type="project" value="UniProtKB-KW"/>
</dbReference>
<dbReference type="Proteomes" id="UP000554235">
    <property type="component" value="Unassembled WGS sequence"/>
</dbReference>
<evidence type="ECO:0000313" key="4">
    <source>
        <dbReference type="Proteomes" id="UP000554235"/>
    </source>
</evidence>
<feature type="non-terminal residue" evidence="3">
    <location>
        <position position="276"/>
    </location>
</feature>
<evidence type="ECO:0000259" key="2">
    <source>
        <dbReference type="Pfam" id="PF07859"/>
    </source>
</evidence>
<reference evidence="3 4" key="1">
    <citation type="submission" date="2020-01" db="EMBL/GenBank/DDBJ databases">
        <title>Identification and distribution of gene clusters putatively required for synthesis of sphingolipid metabolism inhibitors in phylogenetically diverse species of the filamentous fungus Fusarium.</title>
        <authorList>
            <person name="Kim H.-S."/>
            <person name="Busman M."/>
            <person name="Brown D.W."/>
            <person name="Divon H."/>
            <person name="Uhlig S."/>
            <person name="Proctor R.H."/>
        </authorList>
    </citation>
    <scope>NUCLEOTIDE SEQUENCE [LARGE SCALE GENOMIC DNA]</scope>
    <source>
        <strain evidence="3 4">NRRL 20459</strain>
    </source>
</reference>
<dbReference type="SUPFAM" id="SSF53474">
    <property type="entry name" value="alpha/beta-Hydrolases"/>
    <property type="match status" value="1"/>
</dbReference>
<dbReference type="InterPro" id="IPR029058">
    <property type="entry name" value="AB_hydrolase_fold"/>
</dbReference>
<keyword evidence="4" id="KW-1185">Reference proteome</keyword>
<gene>
    <name evidence="3" type="ORF">FALBO_16946</name>
</gene>
<keyword evidence="1" id="KW-0378">Hydrolase</keyword>
<feature type="domain" description="Alpha/beta hydrolase fold-3" evidence="2">
    <location>
        <begin position="87"/>
        <end position="275"/>
    </location>
</feature>
<dbReference type="PANTHER" id="PTHR48081:SF8">
    <property type="entry name" value="ALPHA_BETA HYDROLASE FOLD-3 DOMAIN-CONTAINING PROTEIN-RELATED"/>
    <property type="match status" value="1"/>
</dbReference>
<comment type="caution">
    <text evidence="3">The sequence shown here is derived from an EMBL/GenBank/DDBJ whole genome shotgun (WGS) entry which is preliminary data.</text>
</comment>
<dbReference type="PANTHER" id="PTHR48081">
    <property type="entry name" value="AB HYDROLASE SUPERFAMILY PROTEIN C4A8.06C"/>
    <property type="match status" value="1"/>
</dbReference>
<accession>A0A8H4NQK7</accession>
<dbReference type="Gene3D" id="3.40.50.1820">
    <property type="entry name" value="alpha/beta hydrolase"/>
    <property type="match status" value="1"/>
</dbReference>
<evidence type="ECO:0000256" key="1">
    <source>
        <dbReference type="ARBA" id="ARBA00022801"/>
    </source>
</evidence>
<protein>
    <submittedName>
        <fullName evidence="3">Lipase esterase</fullName>
    </submittedName>
</protein>
<name>A0A8H4NQK7_9HYPO</name>
<dbReference type="AlphaFoldDB" id="A0A8H4NQK7"/>
<dbReference type="Pfam" id="PF07859">
    <property type="entry name" value="Abhydrolase_3"/>
    <property type="match status" value="1"/>
</dbReference>